<keyword evidence="9" id="KW-0811">Translocation</keyword>
<feature type="compositionally biased region" description="Basic and acidic residues" evidence="12">
    <location>
        <begin position="216"/>
        <end position="232"/>
    </location>
</feature>
<keyword evidence="14" id="KW-1185">Reference proteome</keyword>
<keyword evidence="10" id="KW-0496">Mitochondrion</keyword>
<comment type="caution">
    <text evidence="13">The sequence shown here is derived from an EMBL/GenBank/DDBJ whole genome shotgun (WGS) entry which is preliminary data.</text>
</comment>
<comment type="subcellular location">
    <subcellularLocation>
        <location evidence="1">Mitochondrion inner membrane</location>
        <topology evidence="1">Single-pass membrane protein</topology>
    </subcellularLocation>
</comment>
<feature type="region of interest" description="Disordered" evidence="12">
    <location>
        <begin position="214"/>
        <end position="246"/>
    </location>
</feature>
<evidence type="ECO:0000256" key="9">
    <source>
        <dbReference type="ARBA" id="ARBA00023010"/>
    </source>
</evidence>
<dbReference type="InterPro" id="IPR050187">
    <property type="entry name" value="Lipid_Phosphate_FormReg"/>
</dbReference>
<protein>
    <recommendedName>
        <fullName evidence="3">Mitochondrial import inner membrane translocase subunit TIM54</fullName>
    </recommendedName>
</protein>
<dbReference type="GO" id="GO:0015031">
    <property type="term" value="P:protein transport"/>
    <property type="evidence" value="ECO:0007669"/>
    <property type="project" value="UniProtKB-KW"/>
</dbReference>
<dbReference type="EMBL" id="JAQQPM010000005">
    <property type="protein sequence ID" value="KAK2071637.1"/>
    <property type="molecule type" value="Genomic_DNA"/>
</dbReference>
<feature type="region of interest" description="Disordered" evidence="12">
    <location>
        <begin position="350"/>
        <end position="371"/>
    </location>
</feature>
<evidence type="ECO:0000256" key="3">
    <source>
        <dbReference type="ARBA" id="ARBA00020796"/>
    </source>
</evidence>
<feature type="compositionally biased region" description="Basic and acidic residues" evidence="12">
    <location>
        <begin position="350"/>
        <end position="368"/>
    </location>
</feature>
<dbReference type="GO" id="GO:0005743">
    <property type="term" value="C:mitochondrial inner membrane"/>
    <property type="evidence" value="ECO:0007669"/>
    <property type="project" value="UniProtKB-SubCell"/>
</dbReference>
<keyword evidence="11" id="KW-0472">Membrane</keyword>
<name>A0AAD9I7D8_9PEZI</name>
<evidence type="ECO:0000256" key="6">
    <source>
        <dbReference type="ARBA" id="ARBA00022792"/>
    </source>
</evidence>
<dbReference type="Proteomes" id="UP001217918">
    <property type="component" value="Unassembled WGS sequence"/>
</dbReference>
<organism evidence="13 14">
    <name type="scientific">Phyllachora maydis</name>
    <dbReference type="NCBI Taxonomy" id="1825666"/>
    <lineage>
        <taxon>Eukaryota</taxon>
        <taxon>Fungi</taxon>
        <taxon>Dikarya</taxon>
        <taxon>Ascomycota</taxon>
        <taxon>Pezizomycotina</taxon>
        <taxon>Sordariomycetes</taxon>
        <taxon>Sordariomycetidae</taxon>
        <taxon>Phyllachorales</taxon>
        <taxon>Phyllachoraceae</taxon>
        <taxon>Phyllachora</taxon>
    </lineage>
</organism>
<keyword evidence="8" id="KW-1133">Transmembrane helix</keyword>
<keyword evidence="6" id="KW-0999">Mitochondrion inner membrane</keyword>
<evidence type="ECO:0000256" key="2">
    <source>
        <dbReference type="ARBA" id="ARBA00006355"/>
    </source>
</evidence>
<keyword evidence="5" id="KW-0812">Transmembrane</keyword>
<dbReference type="PANTHER" id="PTHR12358">
    <property type="entry name" value="SPHINGOSINE KINASE"/>
    <property type="match status" value="1"/>
</dbReference>
<keyword evidence="7" id="KW-0653">Protein transport</keyword>
<evidence type="ECO:0000256" key="10">
    <source>
        <dbReference type="ARBA" id="ARBA00023128"/>
    </source>
</evidence>
<evidence type="ECO:0000313" key="14">
    <source>
        <dbReference type="Proteomes" id="UP001217918"/>
    </source>
</evidence>
<evidence type="ECO:0000256" key="11">
    <source>
        <dbReference type="ARBA" id="ARBA00023136"/>
    </source>
</evidence>
<evidence type="ECO:0000256" key="5">
    <source>
        <dbReference type="ARBA" id="ARBA00022692"/>
    </source>
</evidence>
<feature type="region of interest" description="Disordered" evidence="12">
    <location>
        <begin position="137"/>
        <end position="156"/>
    </location>
</feature>
<evidence type="ECO:0000256" key="4">
    <source>
        <dbReference type="ARBA" id="ARBA00022448"/>
    </source>
</evidence>
<evidence type="ECO:0000256" key="7">
    <source>
        <dbReference type="ARBA" id="ARBA00022927"/>
    </source>
</evidence>
<keyword evidence="4" id="KW-0813">Transport</keyword>
<proteinExistence type="inferred from homology"/>
<evidence type="ECO:0000256" key="12">
    <source>
        <dbReference type="SAM" id="MobiDB-lite"/>
    </source>
</evidence>
<dbReference type="AlphaFoldDB" id="A0AAD9I7D8"/>
<accession>A0AAD9I7D8</accession>
<evidence type="ECO:0000313" key="13">
    <source>
        <dbReference type="EMBL" id="KAK2071637.1"/>
    </source>
</evidence>
<evidence type="ECO:0000256" key="8">
    <source>
        <dbReference type="ARBA" id="ARBA00022989"/>
    </source>
</evidence>
<gene>
    <name evidence="13" type="ORF">P8C59_006043</name>
</gene>
<dbReference type="PANTHER" id="PTHR12358:SF101">
    <property type="entry name" value="MITOCHONDRIAL IMPORT INNER MEMBRANE TRANSLOCASE SUBUNIT TIM54"/>
    <property type="match status" value="1"/>
</dbReference>
<sequence length="440" mass="49742">MTSAPKGNPALRMLGLPHLPRKLPSRNWLTFWTVFTTVTAAIIYDGREKRRATARWARAVEHLAREPLPAGQPLAMPRKLTIYLASPPGDGLRVSQDWFTEYVKPVLAASGLDWDFVQGRQQGDVRAVVAERIRKARRRSGVEPEANPDRDEELLTEDERRHVIRRSNGIPDYDGVGGDVVIGRHTWKEYVRGLHEGWLGPLRPRLQLEPHVPAHMNEKEKQPEEAASDKEKKPRRPPQIPAYNSPDDYAAAALPLLAPADLGPAVPIPQQHVLGFTNTPTRMLWFFNRRKMANEIGREVASACLATYRDFNQSTDADVDTLSRWEQQTALQPEEKNWLKSVWQDELKDVSGDADPKAEPANPPKDRTWGAPVVVDPRIGMRMRRFELNAADKAHAEQIVIPESAIEGWIKRSLRKLYHWTAAQFSDKPKGPNVGDLSDD</sequence>
<reference evidence="13" key="1">
    <citation type="journal article" date="2023" name="Mol. Plant Microbe Interact.">
        <title>Elucidating the Obligate Nature and Biological Capacity of an Invasive Fungal Corn Pathogen.</title>
        <authorList>
            <person name="MacCready J.S."/>
            <person name="Roggenkamp E.M."/>
            <person name="Gdanetz K."/>
            <person name="Chilvers M.I."/>
        </authorList>
    </citation>
    <scope>NUCLEOTIDE SEQUENCE</scope>
    <source>
        <strain evidence="13">PM02</strain>
    </source>
</reference>
<comment type="similarity">
    <text evidence="2">Belongs to the TIM54 family.</text>
</comment>
<evidence type="ECO:0000256" key="1">
    <source>
        <dbReference type="ARBA" id="ARBA00004434"/>
    </source>
</evidence>
<dbReference type="Pfam" id="PF11711">
    <property type="entry name" value="Tim54"/>
    <property type="match status" value="1"/>
</dbReference>
<dbReference type="InterPro" id="IPR021056">
    <property type="entry name" value="Mt_import_IM_translocase_Tim54"/>
</dbReference>